<evidence type="ECO:0000313" key="3">
    <source>
        <dbReference type="Proteomes" id="UP000063699"/>
    </source>
</evidence>
<evidence type="ECO:0000256" key="1">
    <source>
        <dbReference type="SAM" id="SignalP"/>
    </source>
</evidence>
<keyword evidence="1" id="KW-0732">Signal</keyword>
<feature type="signal peptide" evidence="1">
    <location>
        <begin position="1"/>
        <end position="29"/>
    </location>
</feature>
<dbReference type="KEGG" id="kphy:AOZ06_06440"/>
<dbReference type="OrthoDB" id="3682287at2"/>
<dbReference type="Proteomes" id="UP000063699">
    <property type="component" value="Chromosome"/>
</dbReference>
<dbReference type="RefSeq" id="WP_054288581.1">
    <property type="nucleotide sequence ID" value="NZ_CP012752.1"/>
</dbReference>
<feature type="chain" id="PRO_5006035615" description="DUF2059 domain-containing protein" evidence="1">
    <location>
        <begin position="30"/>
        <end position="213"/>
    </location>
</feature>
<accession>A0A0N9HXJ8</accession>
<keyword evidence="3" id="KW-1185">Reference proteome</keyword>
<proteinExistence type="predicted"/>
<gene>
    <name evidence="2" type="ORF">AOZ06_06440</name>
</gene>
<dbReference type="AlphaFoldDB" id="A0A0N9HXJ8"/>
<dbReference type="EMBL" id="CP012752">
    <property type="protein sequence ID" value="ALG06608.1"/>
    <property type="molecule type" value="Genomic_DNA"/>
</dbReference>
<protein>
    <recommendedName>
        <fullName evidence="4">DUF2059 domain-containing protein</fullName>
    </recommendedName>
</protein>
<sequence length="213" mass="21790">MSSRTIIKPIAAVVTSAILVAGFAPTAVAAAEADRVHATISAQQEDAAQRLLTTLRQAIAPERVDALAAQVTAAGDTALAAQLAAVKDAAGRVSTQDIDLVAAVKELLRFLQPVLVAALRYGGPIAAGILEIIGSGLTLIPEVGGAINDLIFKPIAALIKEWAPKLADFIEGIEIESLSADEVAALIADHLHTVEGLPAEAASFLGKGLAVNL</sequence>
<organism evidence="2 3">
    <name type="scientific">Kibdelosporangium phytohabitans</name>
    <dbReference type="NCBI Taxonomy" id="860235"/>
    <lineage>
        <taxon>Bacteria</taxon>
        <taxon>Bacillati</taxon>
        <taxon>Actinomycetota</taxon>
        <taxon>Actinomycetes</taxon>
        <taxon>Pseudonocardiales</taxon>
        <taxon>Pseudonocardiaceae</taxon>
        <taxon>Kibdelosporangium</taxon>
    </lineage>
</organism>
<reference evidence="2 3" key="1">
    <citation type="submission" date="2015-07" db="EMBL/GenBank/DDBJ databases">
        <title>Genome sequencing of Kibdelosporangium phytohabitans.</title>
        <authorList>
            <person name="Qin S."/>
            <person name="Xing K."/>
        </authorList>
    </citation>
    <scope>NUCLEOTIDE SEQUENCE [LARGE SCALE GENOMIC DNA]</scope>
    <source>
        <strain evidence="2 3">KLBMP1111</strain>
    </source>
</reference>
<name>A0A0N9HXJ8_9PSEU</name>
<evidence type="ECO:0000313" key="2">
    <source>
        <dbReference type="EMBL" id="ALG06608.1"/>
    </source>
</evidence>
<evidence type="ECO:0008006" key="4">
    <source>
        <dbReference type="Google" id="ProtNLM"/>
    </source>
</evidence>